<reference evidence="2 3" key="1">
    <citation type="journal article" date="2010" name="ChemBioChem">
        <title>Cloning and characterization of the biosynthetic gene cluster of 16-membered macrolide antibiotic FD-891: involvement of a dual functional cytochrome P450 monooxygenase catalyzing epoxidation and hydroxylation.</title>
        <authorList>
            <person name="Kudo F."/>
            <person name="Motegi A."/>
            <person name="Mizoue K."/>
            <person name="Eguchi T."/>
        </authorList>
    </citation>
    <scope>NUCLEOTIDE SEQUENCE [LARGE SCALE GENOMIC DNA]</scope>
    <source>
        <strain evidence="2 3">A-8890</strain>
    </source>
</reference>
<name>A0ABM7FKM4_9ACTN</name>
<proteinExistence type="predicted"/>
<sequence length="236" mass="25356">MPAFVRLRARSISEGCRGLAEPPAGRRANHRRTTACRRGPVVPTIGVRADGTMPVRVGAAPACEERTMSMVPPPFDPEFEAALGMIKDMLPPMGTLDTLVAMRQGAALSHLAELDLTTGGAFALEDRLVPGPEGAPEISLLICRPLAPAERGPLPVIHNIPGLRATPGRPGRGDGGAGRPLDARHPTRRRRHSEPARGGRRDQRPPLHPPGPPHPRRDTPRLACTDPRDGFRSIRP</sequence>
<dbReference type="Proteomes" id="UP001321542">
    <property type="component" value="Chromosome"/>
</dbReference>
<evidence type="ECO:0000313" key="2">
    <source>
        <dbReference type="EMBL" id="BBC38441.1"/>
    </source>
</evidence>
<gene>
    <name evidence="2" type="ORF">SGFS_097350</name>
</gene>
<accession>A0ABM7FKM4</accession>
<feature type="compositionally biased region" description="Basic and acidic residues" evidence="1">
    <location>
        <begin position="193"/>
        <end position="205"/>
    </location>
</feature>
<reference evidence="2 3" key="2">
    <citation type="journal article" date="2023" name="ChemBioChem">
        <title>Acyltransferase Domain Exchange between Two Independent Type I Polyketide Synthases in the Same Producer Strain of Macrolide Antibiotics.</title>
        <authorList>
            <person name="Kudo F."/>
            <person name="Kishikawa K."/>
            <person name="Tsuboi K."/>
            <person name="Kido T."/>
            <person name="Usui T."/>
            <person name="Hashimoto J."/>
            <person name="Shin-Ya K."/>
            <person name="Miyanaga A."/>
            <person name="Eguchi T."/>
        </authorList>
    </citation>
    <scope>NUCLEOTIDE SEQUENCE [LARGE SCALE GENOMIC DNA]</scope>
    <source>
        <strain evidence="2 3">A-8890</strain>
    </source>
</reference>
<protein>
    <submittedName>
        <fullName evidence="2">Uncharacterized protein</fullName>
    </submittedName>
</protein>
<organism evidence="2 3">
    <name type="scientific">Streptomyces graminofaciens</name>
    <dbReference type="NCBI Taxonomy" id="68212"/>
    <lineage>
        <taxon>Bacteria</taxon>
        <taxon>Bacillati</taxon>
        <taxon>Actinomycetota</taxon>
        <taxon>Actinomycetes</taxon>
        <taxon>Kitasatosporales</taxon>
        <taxon>Streptomycetaceae</taxon>
        <taxon>Streptomyces</taxon>
    </lineage>
</organism>
<evidence type="ECO:0000313" key="3">
    <source>
        <dbReference type="Proteomes" id="UP001321542"/>
    </source>
</evidence>
<keyword evidence="3" id="KW-1185">Reference proteome</keyword>
<evidence type="ECO:0000256" key="1">
    <source>
        <dbReference type="SAM" id="MobiDB-lite"/>
    </source>
</evidence>
<feature type="compositionally biased region" description="Basic and acidic residues" evidence="1">
    <location>
        <begin position="215"/>
        <end position="236"/>
    </location>
</feature>
<dbReference type="EMBL" id="AP018448">
    <property type="protein sequence ID" value="BBC38441.1"/>
    <property type="molecule type" value="Genomic_DNA"/>
</dbReference>
<feature type="region of interest" description="Disordered" evidence="1">
    <location>
        <begin position="158"/>
        <end position="236"/>
    </location>
</feature>